<sequence length="549" mass="61024">MTLFTYERFTWLFRSPLIGHHKQELTLNTDIIEGLDSVTLSAGGGGGGGSAADGGYDCVGAEKPVWMGPWATGGGDWLFDFALLAQPSSTSKIFSNFDMSIKYYYIRIGLQTRDTFFGDINLGWHTSLANPRYHYTLRGYNHLGWMVVTIEMEAANQGMVYTYHPLDWNRWMVRSSGLGAKYFFQLGDHIEGDVQWIMHKHNDNYVLCCCAHVFHLKSTVAPERSQKTAISFNRHELWISLNCCLDLSNDSNYHRLKAVNQNLCSSVKNMSTRIGDFDLGSVQCLSSIFDRVPPTVDSGFRQTESPPDRACLEVTEYHYRRKDDVAEALGDLNMQGRDQTRGLGIAEELGALREGIGCIHYPQVVVSNLRLGDMPGSTNESWRVHLKKICVDVSDSSRFIIASSTLLHIFDPPTLLLLCLDCAWIDAATTSLSCAGSRKMRNLISMASDYDESLQPLKPPSKARSCSTEISSLIPEQCPNWTSLKSTDSRKDMQMLPVQVGAGRGTGWGTGHGGGRTLGMELGGHWAWSWVDAGCGAGRMLGARWVLPW</sequence>
<organism evidence="1 2">
    <name type="scientific">Armillaria novae-zelandiae</name>
    <dbReference type="NCBI Taxonomy" id="153914"/>
    <lineage>
        <taxon>Eukaryota</taxon>
        <taxon>Fungi</taxon>
        <taxon>Dikarya</taxon>
        <taxon>Basidiomycota</taxon>
        <taxon>Agaricomycotina</taxon>
        <taxon>Agaricomycetes</taxon>
        <taxon>Agaricomycetidae</taxon>
        <taxon>Agaricales</taxon>
        <taxon>Marasmiineae</taxon>
        <taxon>Physalacriaceae</taxon>
        <taxon>Armillaria</taxon>
    </lineage>
</organism>
<protein>
    <submittedName>
        <fullName evidence="1">Uncharacterized protein</fullName>
    </submittedName>
</protein>
<evidence type="ECO:0000313" key="1">
    <source>
        <dbReference type="EMBL" id="KAK0463368.1"/>
    </source>
</evidence>
<comment type="caution">
    <text evidence="1">The sequence shown here is derived from an EMBL/GenBank/DDBJ whole genome shotgun (WGS) entry which is preliminary data.</text>
</comment>
<dbReference type="AlphaFoldDB" id="A0AA39NCZ4"/>
<gene>
    <name evidence="1" type="ORF">IW261DRAFT_1427638</name>
</gene>
<dbReference type="Proteomes" id="UP001175227">
    <property type="component" value="Unassembled WGS sequence"/>
</dbReference>
<proteinExistence type="predicted"/>
<keyword evidence="2" id="KW-1185">Reference proteome</keyword>
<accession>A0AA39NCZ4</accession>
<name>A0AA39NCZ4_9AGAR</name>
<evidence type="ECO:0000313" key="2">
    <source>
        <dbReference type="Proteomes" id="UP001175227"/>
    </source>
</evidence>
<dbReference type="EMBL" id="JAUEPR010000110">
    <property type="protein sequence ID" value="KAK0463368.1"/>
    <property type="molecule type" value="Genomic_DNA"/>
</dbReference>
<reference evidence="1" key="1">
    <citation type="submission" date="2023-06" db="EMBL/GenBank/DDBJ databases">
        <authorList>
            <consortium name="Lawrence Berkeley National Laboratory"/>
            <person name="Ahrendt S."/>
            <person name="Sahu N."/>
            <person name="Indic B."/>
            <person name="Wong-Bajracharya J."/>
            <person name="Merenyi Z."/>
            <person name="Ke H.-M."/>
            <person name="Monk M."/>
            <person name="Kocsube S."/>
            <person name="Drula E."/>
            <person name="Lipzen A."/>
            <person name="Balint B."/>
            <person name="Henrissat B."/>
            <person name="Andreopoulos B."/>
            <person name="Martin F.M."/>
            <person name="Harder C.B."/>
            <person name="Rigling D."/>
            <person name="Ford K.L."/>
            <person name="Foster G.D."/>
            <person name="Pangilinan J."/>
            <person name="Papanicolaou A."/>
            <person name="Barry K."/>
            <person name="LaButti K."/>
            <person name="Viragh M."/>
            <person name="Koriabine M."/>
            <person name="Yan M."/>
            <person name="Riley R."/>
            <person name="Champramary S."/>
            <person name="Plett K.L."/>
            <person name="Tsai I.J."/>
            <person name="Slot J."/>
            <person name="Sipos G."/>
            <person name="Plett J."/>
            <person name="Nagy L.G."/>
            <person name="Grigoriev I.V."/>
        </authorList>
    </citation>
    <scope>NUCLEOTIDE SEQUENCE</scope>
    <source>
        <strain evidence="1">ICMP 16352</strain>
    </source>
</reference>